<dbReference type="OrthoDB" id="4845755at2759"/>
<evidence type="ECO:0008006" key="4">
    <source>
        <dbReference type="Google" id="ProtNLM"/>
    </source>
</evidence>
<name>A0A0L0N7U1_TOLOC</name>
<sequence length="428" mass="46934">MPRTSLDGRGRKAVDSSSKADEQARMYQPRKSFPTNLKEASPPKTNPWRHIKPPSPKTPSPKTPFPKVPFPKVPSPKQPSPKQPSPKSDNSPGSSDHDATPRAGCAGLEEQRVSPTPSPRRDSRQKEKAPATFEEQRSHSASPGSSRALFQAAAPRAGERHAHCIHLPRVLEVHRNILVPRSGWFRDSLPPPGPVSLITTGYDSVYDTSTNANQGGVPVEVFFPGEAKIVSHSLKFLYTGRLEPCEFNHERPQDITNIACCSLFYLTAVDLRAKAIASHVVRMLECTAKKWWEFLDAHFTGRYFGHDQGAAFGFHLRNALDAAYGYPEQHVVGPLRLALAGFLDVVLPLILRQPTVVDLLCTRTWQRFSGAITADLVEFRRRRGGAQIPRGVMHDEATIEALLESTAVARGGAAASGSGGRAKEPAKF</sequence>
<evidence type="ECO:0000256" key="1">
    <source>
        <dbReference type="SAM" id="MobiDB-lite"/>
    </source>
</evidence>
<dbReference type="STRING" id="1163406.A0A0L0N7U1"/>
<gene>
    <name evidence="2" type="ORF">TOPH_05225</name>
</gene>
<feature type="compositionally biased region" description="Pro residues" evidence="1">
    <location>
        <begin position="53"/>
        <end position="84"/>
    </location>
</feature>
<dbReference type="AlphaFoldDB" id="A0A0L0N7U1"/>
<dbReference type="EMBL" id="LFRF01000014">
    <property type="protein sequence ID" value="KND90121.1"/>
    <property type="molecule type" value="Genomic_DNA"/>
</dbReference>
<keyword evidence="3" id="KW-1185">Reference proteome</keyword>
<evidence type="ECO:0000313" key="3">
    <source>
        <dbReference type="Proteomes" id="UP000036947"/>
    </source>
</evidence>
<evidence type="ECO:0000313" key="2">
    <source>
        <dbReference type="EMBL" id="KND90121.1"/>
    </source>
</evidence>
<feature type="compositionally biased region" description="Basic and acidic residues" evidence="1">
    <location>
        <begin position="119"/>
        <end position="138"/>
    </location>
</feature>
<proteinExistence type="predicted"/>
<feature type="region of interest" description="Disordered" evidence="1">
    <location>
        <begin position="1"/>
        <end position="154"/>
    </location>
</feature>
<reference evidence="2 3" key="1">
    <citation type="journal article" date="2015" name="BMC Genomics">
        <title>The genome of the truffle-parasite Tolypocladium ophioglossoides and the evolution of antifungal peptaibiotics.</title>
        <authorList>
            <person name="Quandt C.A."/>
            <person name="Bushley K.E."/>
            <person name="Spatafora J.W."/>
        </authorList>
    </citation>
    <scope>NUCLEOTIDE SEQUENCE [LARGE SCALE GENOMIC DNA]</scope>
    <source>
        <strain evidence="2 3">CBS 100239</strain>
    </source>
</reference>
<organism evidence="2 3">
    <name type="scientific">Tolypocladium ophioglossoides (strain CBS 100239)</name>
    <name type="common">Snaketongue truffleclub</name>
    <name type="synonym">Elaphocordyceps ophioglossoides</name>
    <dbReference type="NCBI Taxonomy" id="1163406"/>
    <lineage>
        <taxon>Eukaryota</taxon>
        <taxon>Fungi</taxon>
        <taxon>Dikarya</taxon>
        <taxon>Ascomycota</taxon>
        <taxon>Pezizomycotina</taxon>
        <taxon>Sordariomycetes</taxon>
        <taxon>Hypocreomycetidae</taxon>
        <taxon>Hypocreales</taxon>
        <taxon>Ophiocordycipitaceae</taxon>
        <taxon>Tolypocladium</taxon>
    </lineage>
</organism>
<protein>
    <recommendedName>
        <fullName evidence="4">BTB domain-containing protein</fullName>
    </recommendedName>
</protein>
<feature type="compositionally biased region" description="Basic and acidic residues" evidence="1">
    <location>
        <begin position="1"/>
        <end position="24"/>
    </location>
</feature>
<accession>A0A0L0N7U1</accession>
<comment type="caution">
    <text evidence="2">The sequence shown here is derived from an EMBL/GenBank/DDBJ whole genome shotgun (WGS) entry which is preliminary data.</text>
</comment>
<dbReference type="Proteomes" id="UP000036947">
    <property type="component" value="Unassembled WGS sequence"/>
</dbReference>